<organism evidence="2 3">
    <name type="scientific">Bradyrhizobium niftali</name>
    <dbReference type="NCBI Taxonomy" id="2560055"/>
    <lineage>
        <taxon>Bacteria</taxon>
        <taxon>Pseudomonadati</taxon>
        <taxon>Pseudomonadota</taxon>
        <taxon>Alphaproteobacteria</taxon>
        <taxon>Hyphomicrobiales</taxon>
        <taxon>Nitrobacteraceae</taxon>
        <taxon>Bradyrhizobium</taxon>
    </lineage>
</organism>
<evidence type="ECO:0000259" key="1">
    <source>
        <dbReference type="Pfam" id="PF14534"/>
    </source>
</evidence>
<protein>
    <submittedName>
        <fullName evidence="2">SgcJ/EcaC family oxidoreductase</fullName>
    </submittedName>
</protein>
<dbReference type="SUPFAM" id="SSF54427">
    <property type="entry name" value="NTF2-like"/>
    <property type="match status" value="1"/>
</dbReference>
<name>A0A4Y9LMF0_9BRAD</name>
<dbReference type="Proteomes" id="UP000297966">
    <property type="component" value="Unassembled WGS sequence"/>
</dbReference>
<reference evidence="2 3" key="1">
    <citation type="submission" date="2019-03" db="EMBL/GenBank/DDBJ databases">
        <title>Bradyrhizobium diversity isolated from nodules of Chamaecrista fasciculata.</title>
        <authorList>
            <person name="Klepa M.S."/>
            <person name="Urquiaga M.O."/>
            <person name="Hungria M."/>
            <person name="Delamuta J.R."/>
        </authorList>
    </citation>
    <scope>NUCLEOTIDE SEQUENCE [LARGE SCALE GENOMIC DNA]</scope>
    <source>
        <strain evidence="2 3">CNPSo 3448</strain>
    </source>
</reference>
<gene>
    <name evidence="2" type="ORF">E4K65_27270</name>
</gene>
<dbReference type="Pfam" id="PF14534">
    <property type="entry name" value="DUF4440"/>
    <property type="match status" value="1"/>
</dbReference>
<dbReference type="InterPro" id="IPR011944">
    <property type="entry name" value="Steroid_delta5-4_isomerase"/>
</dbReference>
<dbReference type="OrthoDB" id="7630482at2"/>
<dbReference type="AlphaFoldDB" id="A0A4Y9LMF0"/>
<dbReference type="InterPro" id="IPR027843">
    <property type="entry name" value="DUF4440"/>
</dbReference>
<evidence type="ECO:0000313" key="2">
    <source>
        <dbReference type="EMBL" id="TFV44790.1"/>
    </source>
</evidence>
<proteinExistence type="predicted"/>
<dbReference type="InterPro" id="IPR032710">
    <property type="entry name" value="NTF2-like_dom_sf"/>
</dbReference>
<dbReference type="EMBL" id="SPQT01000017">
    <property type="protein sequence ID" value="TFV44790.1"/>
    <property type="molecule type" value="Genomic_DNA"/>
</dbReference>
<comment type="caution">
    <text evidence="2">The sequence shown here is derived from an EMBL/GenBank/DDBJ whole genome shotgun (WGS) entry which is preliminary data.</text>
</comment>
<dbReference type="Gene3D" id="3.10.450.50">
    <property type="match status" value="1"/>
</dbReference>
<evidence type="ECO:0000313" key="3">
    <source>
        <dbReference type="Proteomes" id="UP000297966"/>
    </source>
</evidence>
<sequence length="186" mass="20260">MKSIWTSSSSTLEARRGTGISRGNHMQGVQAMNKMLCVLAVTFAVVVLAFADDAKTIAQRVDDKWIEAFNKKDAAALTALYTADAVLLPQGVDQPIIGTENIRKFMDQMVNEKLENMVLPVAQANMIDPNSLYQAGTWSADAGSQQIKGTYMSVIVRDGADWKYRADTWNMMPPPPATVGSSSANK</sequence>
<feature type="domain" description="DUF4440" evidence="1">
    <location>
        <begin position="60"/>
        <end position="163"/>
    </location>
</feature>
<dbReference type="NCBIfam" id="TIGR02246">
    <property type="entry name" value="SgcJ/EcaC family oxidoreductase"/>
    <property type="match status" value="1"/>
</dbReference>
<keyword evidence="3" id="KW-1185">Reference proteome</keyword>
<accession>A0A4Y9LMF0</accession>